<dbReference type="RefSeq" id="WP_218110976.1">
    <property type="nucleotide sequence ID" value="NZ_CP065383.1"/>
</dbReference>
<accession>A0A7T1AM46</accession>
<protein>
    <recommendedName>
        <fullName evidence="3">PsbP C-terminal domain-containing protein</fullName>
    </recommendedName>
</protein>
<evidence type="ECO:0008006" key="3">
    <source>
        <dbReference type="Google" id="ProtNLM"/>
    </source>
</evidence>
<evidence type="ECO:0000313" key="2">
    <source>
        <dbReference type="Proteomes" id="UP000594463"/>
    </source>
</evidence>
<dbReference type="KEGG" id="alam:RT761_01692"/>
<dbReference type="Proteomes" id="UP000594463">
    <property type="component" value="Chromosome"/>
</dbReference>
<dbReference type="Gene3D" id="3.40.1000.10">
    <property type="entry name" value="Mog1/PsbP, alpha/beta/alpha sandwich"/>
    <property type="match status" value="1"/>
</dbReference>
<proteinExistence type="predicted"/>
<dbReference type="EMBL" id="CP065383">
    <property type="protein sequence ID" value="QPM68471.1"/>
    <property type="molecule type" value="Genomic_DNA"/>
</dbReference>
<dbReference type="AlphaFoldDB" id="A0A7T1AM46"/>
<keyword evidence="2" id="KW-1185">Reference proteome</keyword>
<name>A0A7T1AM46_ATRLM</name>
<organism evidence="1 2">
    <name type="scientific">Atribacter laminatus</name>
    <dbReference type="NCBI Taxonomy" id="2847778"/>
    <lineage>
        <taxon>Bacteria</taxon>
        <taxon>Pseudomonadati</taxon>
        <taxon>Atribacterota</taxon>
        <taxon>Atribacteria</taxon>
        <taxon>Atribacterales</taxon>
        <taxon>Atribacteraceae</taxon>
        <taxon>Atribacter</taxon>
    </lineage>
</organism>
<reference evidence="1 2" key="1">
    <citation type="journal article" date="2021" name="Nat. Commun.">
        <title>Isolation of a member of the candidate phylum Atribacteria reveals a unique cell membrane structure.</title>
        <authorList>
            <person name="Taiki K."/>
            <person name="Nobu M.K."/>
            <person name="Kusada H."/>
            <person name="Meng X.-Y."/>
            <person name="Hosoki N."/>
            <person name="Uematsu K."/>
            <person name="Yoshioka H."/>
            <person name="Kamagata Y."/>
            <person name="Tamaki H."/>
        </authorList>
    </citation>
    <scope>NUCLEOTIDE SEQUENCE [LARGE SCALE GENOMIC DNA]</scope>
    <source>
        <strain evidence="1 2">RT761</strain>
    </source>
</reference>
<evidence type="ECO:0000313" key="1">
    <source>
        <dbReference type="EMBL" id="QPM68471.1"/>
    </source>
</evidence>
<gene>
    <name evidence="1" type="ORF">RT761_01692</name>
</gene>
<sequence length="177" mass="21035">MAKKVVFFFLLFFLNQANFPNNLYAIENQNKLEGWTTFRDDFFEISFAYPENWTNYTSQERGVVLVLPDGVGMFTYRYSPLFNEKMSLNEFISQNRDSLEKAGAEFVEDELITFSNTPAYKLIYIMSVGKDTFKYLTVWCLREDNIYITTFSHQSQFFDQYRLEIDKVIDHMVIIKN</sequence>